<dbReference type="InterPro" id="IPR002121">
    <property type="entry name" value="HRDC_dom"/>
</dbReference>
<evidence type="ECO:0000259" key="9">
    <source>
        <dbReference type="PROSITE" id="PS50967"/>
    </source>
</evidence>
<dbReference type="FunFam" id="1.10.150.80:FF:000001">
    <property type="entry name" value="Putative exosome component 10"/>
    <property type="match status" value="1"/>
</dbReference>
<dbReference type="EMBL" id="CAJVQA010004944">
    <property type="protein sequence ID" value="CAG8609773.1"/>
    <property type="molecule type" value="Genomic_DNA"/>
</dbReference>
<comment type="caution">
    <text evidence="10">The sequence shown here is derived from an EMBL/GenBank/DDBJ whole genome shotgun (WGS) entry which is preliminary data.</text>
</comment>
<comment type="similarity">
    <text evidence="8">Belongs to the exosome component 10/RRP6 family.</text>
</comment>
<dbReference type="InterPro" id="IPR044876">
    <property type="entry name" value="HRDC_dom_sf"/>
</dbReference>
<dbReference type="GO" id="GO:0071035">
    <property type="term" value="P:nuclear polyadenylation-dependent rRNA catabolic process"/>
    <property type="evidence" value="ECO:0007669"/>
    <property type="project" value="TreeGrafter"/>
</dbReference>
<evidence type="ECO:0000313" key="10">
    <source>
        <dbReference type="EMBL" id="CAG8609773.1"/>
    </source>
</evidence>
<evidence type="ECO:0000256" key="7">
    <source>
        <dbReference type="ARBA" id="ARBA00023242"/>
    </source>
</evidence>
<keyword evidence="2" id="KW-0698">rRNA processing</keyword>
<accession>A0A9N9GJ48</accession>
<organism evidence="10 11">
    <name type="scientific">Cetraspora pellucida</name>
    <dbReference type="NCBI Taxonomy" id="1433469"/>
    <lineage>
        <taxon>Eukaryota</taxon>
        <taxon>Fungi</taxon>
        <taxon>Fungi incertae sedis</taxon>
        <taxon>Mucoromycota</taxon>
        <taxon>Glomeromycotina</taxon>
        <taxon>Glomeromycetes</taxon>
        <taxon>Diversisporales</taxon>
        <taxon>Gigasporaceae</taxon>
        <taxon>Cetraspora</taxon>
    </lineage>
</organism>
<dbReference type="GO" id="GO:0071040">
    <property type="term" value="P:nuclear polyadenylation-dependent antisense transcript catabolic process"/>
    <property type="evidence" value="ECO:0007669"/>
    <property type="project" value="TreeGrafter"/>
</dbReference>
<dbReference type="Pfam" id="PF08066">
    <property type="entry name" value="PMC2NT"/>
    <property type="match status" value="1"/>
</dbReference>
<protein>
    <submittedName>
        <fullName evidence="10">5387_t:CDS:1</fullName>
    </submittedName>
</protein>
<evidence type="ECO:0000256" key="1">
    <source>
        <dbReference type="ARBA" id="ARBA00004123"/>
    </source>
</evidence>
<feature type="non-terminal residue" evidence="10">
    <location>
        <position position="1"/>
    </location>
</feature>
<dbReference type="Gene3D" id="1.10.150.80">
    <property type="entry name" value="HRDC domain"/>
    <property type="match status" value="1"/>
</dbReference>
<dbReference type="GO" id="GO:0071037">
    <property type="term" value="P:nuclear polyadenylation-dependent snRNA catabolic process"/>
    <property type="evidence" value="ECO:0007669"/>
    <property type="project" value="TreeGrafter"/>
</dbReference>
<dbReference type="InterPro" id="IPR012337">
    <property type="entry name" value="RNaseH-like_sf"/>
</dbReference>
<evidence type="ECO:0000256" key="5">
    <source>
        <dbReference type="ARBA" id="ARBA00022835"/>
    </source>
</evidence>
<evidence type="ECO:0000256" key="2">
    <source>
        <dbReference type="ARBA" id="ARBA00022552"/>
    </source>
</evidence>
<dbReference type="GO" id="GO:0000175">
    <property type="term" value="F:3'-5'-RNA exonuclease activity"/>
    <property type="evidence" value="ECO:0007669"/>
    <property type="project" value="InterPro"/>
</dbReference>
<keyword evidence="4" id="KW-0378">Hydrolase</keyword>
<dbReference type="GO" id="GO:0000166">
    <property type="term" value="F:nucleotide binding"/>
    <property type="evidence" value="ECO:0007669"/>
    <property type="project" value="InterPro"/>
</dbReference>
<keyword evidence="11" id="KW-1185">Reference proteome</keyword>
<dbReference type="SUPFAM" id="SSF47819">
    <property type="entry name" value="HRDC-like"/>
    <property type="match status" value="1"/>
</dbReference>
<dbReference type="CDD" id="cd06147">
    <property type="entry name" value="Rrp6p_like_exo"/>
    <property type="match status" value="1"/>
</dbReference>
<dbReference type="Proteomes" id="UP000789759">
    <property type="component" value="Unassembled WGS sequence"/>
</dbReference>
<dbReference type="GO" id="GO:0071044">
    <property type="term" value="P:histone mRNA catabolic process"/>
    <property type="evidence" value="ECO:0007669"/>
    <property type="project" value="TreeGrafter"/>
</dbReference>
<keyword evidence="3" id="KW-0540">Nuclease</keyword>
<evidence type="ECO:0000256" key="6">
    <source>
        <dbReference type="ARBA" id="ARBA00022839"/>
    </source>
</evidence>
<dbReference type="OrthoDB" id="2250022at2759"/>
<dbReference type="Pfam" id="PF01612">
    <property type="entry name" value="DNA_pol_A_exo1"/>
    <property type="match status" value="1"/>
</dbReference>
<dbReference type="SMART" id="SM00474">
    <property type="entry name" value="35EXOc"/>
    <property type="match status" value="1"/>
</dbReference>
<dbReference type="InterPro" id="IPR002562">
    <property type="entry name" value="3'-5'_exonuclease_dom"/>
</dbReference>
<dbReference type="PROSITE" id="PS50967">
    <property type="entry name" value="HRDC"/>
    <property type="match status" value="1"/>
</dbReference>
<feature type="domain" description="HRDC" evidence="9">
    <location>
        <begin position="484"/>
        <end position="565"/>
    </location>
</feature>
<dbReference type="InterPro" id="IPR012588">
    <property type="entry name" value="Exosome-assoc_fac_Rrp6_N"/>
</dbReference>
<dbReference type="PANTHER" id="PTHR12124">
    <property type="entry name" value="POLYMYOSITIS/SCLERODERMA AUTOANTIGEN-RELATED"/>
    <property type="match status" value="1"/>
</dbReference>
<dbReference type="SMART" id="SM00341">
    <property type="entry name" value="HRDC"/>
    <property type="match status" value="1"/>
</dbReference>
<dbReference type="InterPro" id="IPR049559">
    <property type="entry name" value="Rrp6p-like_exo"/>
</dbReference>
<dbReference type="GO" id="GO:0071036">
    <property type="term" value="P:nuclear polyadenylation-dependent snoRNA catabolic process"/>
    <property type="evidence" value="ECO:0007669"/>
    <property type="project" value="TreeGrafter"/>
</dbReference>
<dbReference type="GO" id="GO:0071039">
    <property type="term" value="P:nuclear polyadenylation-dependent CUT catabolic process"/>
    <property type="evidence" value="ECO:0007669"/>
    <property type="project" value="TreeGrafter"/>
</dbReference>
<keyword evidence="7" id="KW-0539">Nucleus</keyword>
<dbReference type="GO" id="GO:0003727">
    <property type="term" value="F:single-stranded RNA binding"/>
    <property type="evidence" value="ECO:0007669"/>
    <property type="project" value="TreeGrafter"/>
</dbReference>
<evidence type="ECO:0000256" key="4">
    <source>
        <dbReference type="ARBA" id="ARBA00022801"/>
    </source>
</evidence>
<dbReference type="SUPFAM" id="SSF53098">
    <property type="entry name" value="Ribonuclease H-like"/>
    <property type="match status" value="1"/>
</dbReference>
<dbReference type="InterPro" id="IPR045092">
    <property type="entry name" value="Rrp6-like"/>
</dbReference>
<dbReference type="Pfam" id="PF00570">
    <property type="entry name" value="HRDC"/>
    <property type="match status" value="1"/>
</dbReference>
<keyword evidence="5" id="KW-0271">Exosome</keyword>
<evidence type="ECO:0000256" key="8">
    <source>
        <dbReference type="ARBA" id="ARBA00043957"/>
    </source>
</evidence>
<dbReference type="Gene3D" id="3.30.420.10">
    <property type="entry name" value="Ribonuclease H-like superfamily/Ribonuclease H"/>
    <property type="match status" value="1"/>
</dbReference>
<evidence type="ECO:0000313" key="11">
    <source>
        <dbReference type="Proteomes" id="UP000789759"/>
    </source>
</evidence>
<dbReference type="InterPro" id="IPR010997">
    <property type="entry name" value="HRDC-like_sf"/>
</dbReference>
<dbReference type="FunFam" id="3.30.420.10:FF:000059">
    <property type="entry name" value="Exosome complex exonuclease Rrp6"/>
    <property type="match status" value="1"/>
</dbReference>
<evidence type="ECO:0000256" key="3">
    <source>
        <dbReference type="ARBA" id="ARBA00022722"/>
    </source>
</evidence>
<dbReference type="GO" id="GO:0000467">
    <property type="term" value="P:exonucleolytic trimming to generate mature 3'-end of 5.8S rRNA from tricistronic rRNA transcript (SSU-rRNA, 5.8S rRNA, LSU-rRNA)"/>
    <property type="evidence" value="ECO:0007669"/>
    <property type="project" value="InterPro"/>
</dbReference>
<dbReference type="GO" id="GO:0000176">
    <property type="term" value="C:nuclear exosome (RNase complex)"/>
    <property type="evidence" value="ECO:0007669"/>
    <property type="project" value="InterPro"/>
</dbReference>
<gene>
    <name evidence="10" type="ORF">CPELLU_LOCUS7395</name>
</gene>
<dbReference type="GO" id="GO:0071038">
    <property type="term" value="P:TRAMP-dependent tRNA surveillance pathway"/>
    <property type="evidence" value="ECO:0007669"/>
    <property type="project" value="TreeGrafter"/>
</dbReference>
<dbReference type="PANTHER" id="PTHR12124:SF47">
    <property type="entry name" value="EXOSOME COMPONENT 10"/>
    <property type="match status" value="1"/>
</dbReference>
<dbReference type="InterPro" id="IPR036397">
    <property type="entry name" value="RNaseH_sf"/>
</dbReference>
<name>A0A9N9GJ48_9GLOM</name>
<keyword evidence="6" id="KW-0269">Exonuclease</keyword>
<dbReference type="GO" id="GO:0005730">
    <property type="term" value="C:nucleolus"/>
    <property type="evidence" value="ECO:0007669"/>
    <property type="project" value="TreeGrafter"/>
</dbReference>
<proteinExistence type="inferred from homology"/>
<dbReference type="AlphaFoldDB" id="A0A9N9GJ48"/>
<reference evidence="10" key="1">
    <citation type="submission" date="2021-06" db="EMBL/GenBank/DDBJ databases">
        <authorList>
            <person name="Kallberg Y."/>
            <person name="Tangrot J."/>
            <person name="Rosling A."/>
        </authorList>
    </citation>
    <scope>NUCLEOTIDE SEQUENCE</scope>
    <source>
        <strain evidence="10">FL966</strain>
    </source>
</reference>
<sequence>CIRNLGKSIFLNIFAKFTVPGARRPSVRTGVVVVENVNVPPILTLENYENFRTNAYVTIETYARKQKSILPPGEVAFCRTVDPASALALERLSTKIKNKLNRLLVNADIPGAEMLGRVNDAKDFDIWFKDLVTMNDSLIDGVNASLDELTGRSQKFASSTADASTSMVAQVRAKSGDINIVYSRNITRPQAKFKDKIDNSGAPFIPKLPNKPNAIVPLKLDGIEEGSVYPHPYRYEITHLTYPSFVFEEKVPIHSLSLDATPLTWVDTLDGLTVMCKKLEVSQEIAVDLEHHDYRSYQGFTCLIQISTRDEDFIVDALELRHHLHVLNNSFTNPNILKVFHGADFDIIWLQKDFGVYVVNLFDTNQASHLLEMRYHSLAYLLKHYCQVDADKKFQLADWRLRPLTEEMINYARCDTHYLLYIYDRMRNELIQNSVTMTYNLLKVTLDRSAEISLQCYETFRYDPSGEGPNGYQKLLAKWNHPLDRQQLAVFKALHSWRDNKAREEDESLAYVLPNDILFTLSEKMPDDSKDITHFCRNIVPPLVRENTLELVSLIVDAKNNVLNSPSIFESQPMKIERDIRIATSNNEPVLNSKNIKWVLDKSHPKYNADDYKEKKSVLFGDFYIENEMNETSKKKVSEILSNLTFALPILPKSISYNSNRDSQKSKPIDENSQPIIFPVEHIYVPPEARSTKSKGKEREVVVLSQSISKKRQRREDDVDVTILDKNVSEKTFVTETVTPAKAESSNSTNMDTSTIDASLTKAERRARKKMKAIESANQKASIDFTDHTRLPSLVSEISINPSRLDFEVTRSTLTSTEFQQNDEEDKDKKCFIM</sequence>
<dbReference type="GO" id="GO:0071051">
    <property type="term" value="P:poly(A)-dependent snoRNA 3'-end processing"/>
    <property type="evidence" value="ECO:0007669"/>
    <property type="project" value="TreeGrafter"/>
</dbReference>
<comment type="subcellular location">
    <subcellularLocation>
        <location evidence="1">Nucleus</location>
    </subcellularLocation>
</comment>